<dbReference type="EMBL" id="JAAMPJ010000012">
    <property type="protein sequence ID" value="NGY64232.1"/>
    <property type="molecule type" value="Genomic_DNA"/>
</dbReference>
<sequence>MLPNWLYTQQLLTVELAAAVADPSADRAALLARLRASLGEPGRRGWEQHGRAFAALGAASPPVAVEFVRELVATDLVDAALRTSVAVGVATRLVRASSDEPAIGAAVIEVLTAQAALLRVLSMLDLFQMQGKEVDATVRASFQTVVRGAAAALVRVADLLPDGACVRALITDLVDDREWSERVARTLTGDWTSFEGSA</sequence>
<gene>
    <name evidence="1" type="ORF">G7043_35500</name>
</gene>
<reference evidence="1 2" key="1">
    <citation type="submission" date="2020-03" db="EMBL/GenBank/DDBJ databases">
        <title>Isolation and identification of active actinomycetes.</title>
        <authorList>
            <person name="Sun X."/>
        </authorList>
    </citation>
    <scope>NUCLEOTIDE SEQUENCE [LARGE SCALE GENOMIC DNA]</scope>
    <source>
        <strain evidence="1 2">NEAU-D13</strain>
    </source>
</reference>
<evidence type="ECO:0000313" key="2">
    <source>
        <dbReference type="Proteomes" id="UP000481360"/>
    </source>
</evidence>
<dbReference type="RefSeq" id="WP_166053045.1">
    <property type="nucleotide sequence ID" value="NZ_JAAMPJ010000012.1"/>
</dbReference>
<dbReference type="Proteomes" id="UP000481360">
    <property type="component" value="Unassembled WGS sequence"/>
</dbReference>
<proteinExistence type="predicted"/>
<accession>A0A7C9VVL6</accession>
<protein>
    <submittedName>
        <fullName evidence="1">Uncharacterized protein</fullName>
    </submittedName>
</protein>
<name>A0A7C9VVL6_9PSEU</name>
<comment type="caution">
    <text evidence="1">The sequence shown here is derived from an EMBL/GenBank/DDBJ whole genome shotgun (WGS) entry which is preliminary data.</text>
</comment>
<dbReference type="AlphaFoldDB" id="A0A7C9VVL6"/>
<keyword evidence="2" id="KW-1185">Reference proteome</keyword>
<evidence type="ECO:0000313" key="1">
    <source>
        <dbReference type="EMBL" id="NGY64232.1"/>
    </source>
</evidence>
<organism evidence="1 2">
    <name type="scientific">Lentzea alba</name>
    <dbReference type="NCBI Taxonomy" id="2714351"/>
    <lineage>
        <taxon>Bacteria</taxon>
        <taxon>Bacillati</taxon>
        <taxon>Actinomycetota</taxon>
        <taxon>Actinomycetes</taxon>
        <taxon>Pseudonocardiales</taxon>
        <taxon>Pseudonocardiaceae</taxon>
        <taxon>Lentzea</taxon>
    </lineage>
</organism>